<keyword evidence="2" id="KW-1185">Reference proteome</keyword>
<protein>
    <submittedName>
        <fullName evidence="1">Uncharacterized protein</fullName>
    </submittedName>
</protein>
<dbReference type="EMBL" id="MU006720">
    <property type="protein sequence ID" value="KAF2626583.1"/>
    <property type="molecule type" value="Genomic_DNA"/>
</dbReference>
<evidence type="ECO:0000313" key="1">
    <source>
        <dbReference type="EMBL" id="KAF2626583.1"/>
    </source>
</evidence>
<gene>
    <name evidence="1" type="ORF">BU25DRAFT_394577</name>
</gene>
<reference evidence="1" key="1">
    <citation type="journal article" date="2020" name="Stud. Mycol.">
        <title>101 Dothideomycetes genomes: a test case for predicting lifestyles and emergence of pathogens.</title>
        <authorList>
            <person name="Haridas S."/>
            <person name="Albert R."/>
            <person name="Binder M."/>
            <person name="Bloem J."/>
            <person name="Labutti K."/>
            <person name="Salamov A."/>
            <person name="Andreopoulos B."/>
            <person name="Baker S."/>
            <person name="Barry K."/>
            <person name="Bills G."/>
            <person name="Bluhm B."/>
            <person name="Cannon C."/>
            <person name="Castanera R."/>
            <person name="Culley D."/>
            <person name="Daum C."/>
            <person name="Ezra D."/>
            <person name="Gonzalez J."/>
            <person name="Henrissat B."/>
            <person name="Kuo A."/>
            <person name="Liang C."/>
            <person name="Lipzen A."/>
            <person name="Lutzoni F."/>
            <person name="Magnuson J."/>
            <person name="Mondo S."/>
            <person name="Nolan M."/>
            <person name="Ohm R."/>
            <person name="Pangilinan J."/>
            <person name="Park H.-J."/>
            <person name="Ramirez L."/>
            <person name="Alfaro M."/>
            <person name="Sun H."/>
            <person name="Tritt A."/>
            <person name="Yoshinaga Y."/>
            <person name="Zwiers L.-H."/>
            <person name="Turgeon B."/>
            <person name="Goodwin S."/>
            <person name="Spatafora J."/>
            <person name="Crous P."/>
            <person name="Grigoriev I."/>
        </authorList>
    </citation>
    <scope>NUCLEOTIDE SEQUENCE</scope>
    <source>
        <strain evidence="1">CBS 525.71</strain>
    </source>
</reference>
<comment type="caution">
    <text evidence="1">The sequence shown here is derived from an EMBL/GenBank/DDBJ whole genome shotgun (WGS) entry which is preliminary data.</text>
</comment>
<name>A0ACB6RXS8_9PLEO</name>
<evidence type="ECO:0000313" key="2">
    <source>
        <dbReference type="Proteomes" id="UP000799754"/>
    </source>
</evidence>
<accession>A0ACB6RXS8</accession>
<sequence>MLLNMNRPPSIPSHGGPPASYQPYPTPPGPLSRSEGEYHRSREVNESQSNTQRLPSLRTLLEPELLDNPSDHLLRQAAPQHSHNASPQYGSSSPTLKRRHDFDSYGHGQYERNTTVPQMSYAHRPPLPLVHTEQQSTTPSTPGSALSTGSLDHQRHGSSQSLHDNAAGNAFRQSSSASESMTTLPSRPMYDEAEDPSRPVRRRIDALSRAPIRASRCIAQREMPGEGLCYIYEDGTYCRAIIDGEPVNPSWGITKAGKPRKRLAQACLTCREKKIKCEPGYPKCHQCAKSQRVCRGGLNQPNQPSTRNGSTEVSPSAPAAATLRSFASEAMSPSVSSEKVNRLADLRENLRTADARHDGATLKPRDHLPPPPITGARDMSVHSYDSDWSSSVNHREHHESSAGLYQDHMALQWEQDPSELDPRVTLHILELYFLHAGRATYGMFPRKAFMSWAQSGRGKSQDDRMLLYSVLAMGSLFSPDVDKRALGKRFAAVATYAAEKRFGKFSLQLCQSRLLLALYHFAQGKPQEAWDFCGSGLRAISALKLNTEEGVKEMADGAPELEYGFDRRTFEECCRRTFWSGFLMDRYNGFFGGTLFVVSIEDAFVRVPCLEATYESGTPCDTPLFDYQLLNRFAPKTPVLGNMAYLCLISALWGDVLTFTGRAARRPDTGYEQHYEPFYTKSYERLEGWHAMLPASLRYSPQNLENSIAEGNVGTFMSLHALYHATIIRLNRQIRVSAMPVDKISRNIEHAFKNASNFLSMMHSLALINRQRRNGTSECFFSTPFPGYALMLSIDVLSSAGTSTTLSNLIDTVGTTMSCIDELATFWASARAQQKAVSNRLRQLTDIAMEHKQDAHHGRAGRFWKIGESLDVAFGKDDAMYKANEQELFNVVGQLTGR</sequence>
<dbReference type="Proteomes" id="UP000799754">
    <property type="component" value="Unassembled WGS sequence"/>
</dbReference>
<proteinExistence type="predicted"/>
<organism evidence="1 2">
    <name type="scientific">Macroventuria anomochaeta</name>
    <dbReference type="NCBI Taxonomy" id="301207"/>
    <lineage>
        <taxon>Eukaryota</taxon>
        <taxon>Fungi</taxon>
        <taxon>Dikarya</taxon>
        <taxon>Ascomycota</taxon>
        <taxon>Pezizomycotina</taxon>
        <taxon>Dothideomycetes</taxon>
        <taxon>Pleosporomycetidae</taxon>
        <taxon>Pleosporales</taxon>
        <taxon>Pleosporineae</taxon>
        <taxon>Didymellaceae</taxon>
        <taxon>Macroventuria</taxon>
    </lineage>
</organism>